<sequence length="234" mass="25446">MDDTNKPDKLARTMAALSLLVAIATAIISYVQQSSALEEQKRQFQVLQKEDLAIRLNPHVEGRTTLTGQRFGSEGTLVRSFWGLTLSNTGNQKLSLTQYRISTGDSPGAYSYSGIDGGLLAADSTIQKLPIILEPGETRVLLLDIGFLVSDKVYSALSSLKESDLLSAQSLGIELARKGLDFYGNEVELHKFPEGGEIISVDSNNQKSPTIWLQITTGRGNTFTTSAATYQRGK</sequence>
<proteinExistence type="predicted"/>
<dbReference type="RefSeq" id="WP_074907297.1">
    <property type="nucleotide sequence ID" value="NZ_CP196764.1"/>
</dbReference>
<reference evidence="1 2" key="1">
    <citation type="submission" date="2016-10" db="EMBL/GenBank/DDBJ databases">
        <authorList>
            <person name="Varghese N."/>
            <person name="Submissions S."/>
        </authorList>
    </citation>
    <scope>NUCLEOTIDE SEQUENCE [LARGE SCALE GENOMIC DNA]</scope>
    <source>
        <strain evidence="1 2">BS0292</strain>
    </source>
</reference>
<accession>A0AB38BN16</accession>
<name>A0AB38BN16_PSESX</name>
<protein>
    <submittedName>
        <fullName evidence="1">Uncharacterized protein</fullName>
    </submittedName>
</protein>
<organism evidence="1 2">
    <name type="scientific">Pseudomonas syringae</name>
    <dbReference type="NCBI Taxonomy" id="317"/>
    <lineage>
        <taxon>Bacteria</taxon>
        <taxon>Pseudomonadati</taxon>
        <taxon>Pseudomonadota</taxon>
        <taxon>Gammaproteobacteria</taxon>
        <taxon>Pseudomonadales</taxon>
        <taxon>Pseudomonadaceae</taxon>
        <taxon>Pseudomonas</taxon>
    </lineage>
</organism>
<dbReference type="Proteomes" id="UP000183083">
    <property type="component" value="Unassembled WGS sequence"/>
</dbReference>
<comment type="caution">
    <text evidence="1">The sequence shown here is derived from an EMBL/GenBank/DDBJ whole genome shotgun (WGS) entry which is preliminary data.</text>
</comment>
<evidence type="ECO:0000313" key="2">
    <source>
        <dbReference type="Proteomes" id="UP000183083"/>
    </source>
</evidence>
<dbReference type="EMBL" id="FOVV01000001">
    <property type="protein sequence ID" value="SFN57630.1"/>
    <property type="molecule type" value="Genomic_DNA"/>
</dbReference>
<evidence type="ECO:0000313" key="1">
    <source>
        <dbReference type="EMBL" id="SFN57630.1"/>
    </source>
</evidence>
<dbReference type="AlphaFoldDB" id="A0AB38BN16"/>
<gene>
    <name evidence="1" type="ORF">SAMN05444065_101273</name>
</gene>